<evidence type="ECO:0000256" key="1">
    <source>
        <dbReference type="SAM" id="MobiDB-lite"/>
    </source>
</evidence>
<feature type="region of interest" description="Disordered" evidence="1">
    <location>
        <begin position="137"/>
        <end position="160"/>
    </location>
</feature>
<gene>
    <name evidence="3" type="ORF">ACFO60_35640</name>
</gene>
<keyword evidence="4" id="KW-1185">Reference proteome</keyword>
<sequence length="160" mass="16434">VTAGPAGAPGGGRRARWAAPAAAALILCALGGCGGAQAASGAPPTVEQIAVRTGCTAPRMQVDAKELRQGMCKTARGQYSVTTFASEKGKQEWLDDALSYGGAYLVGTRWIVLGNTPEMLEPFRATLGGTVRMGGHTMPSGEPMPQGHTAPTGEHEMPMP</sequence>
<feature type="non-terminal residue" evidence="3">
    <location>
        <position position="1"/>
    </location>
</feature>
<comment type="caution">
    <text evidence="3">The sequence shown here is derived from an EMBL/GenBank/DDBJ whole genome shotgun (WGS) entry which is preliminary data.</text>
</comment>
<dbReference type="Proteomes" id="UP001596004">
    <property type="component" value="Unassembled WGS sequence"/>
</dbReference>
<organism evidence="3 4">
    <name type="scientific">Sphaerisporangium dianthi</name>
    <dbReference type="NCBI Taxonomy" id="1436120"/>
    <lineage>
        <taxon>Bacteria</taxon>
        <taxon>Bacillati</taxon>
        <taxon>Actinomycetota</taxon>
        <taxon>Actinomycetes</taxon>
        <taxon>Streptosporangiales</taxon>
        <taxon>Streptosporangiaceae</taxon>
        <taxon>Sphaerisporangium</taxon>
    </lineage>
</organism>
<protein>
    <recommendedName>
        <fullName evidence="5">Lipoprotein</fullName>
    </recommendedName>
</protein>
<feature type="signal peptide" evidence="2">
    <location>
        <begin position="1"/>
        <end position="38"/>
    </location>
</feature>
<keyword evidence="2" id="KW-0732">Signal</keyword>
<accession>A0ABV9CT11</accession>
<dbReference type="EMBL" id="JBHSFP010000040">
    <property type="protein sequence ID" value="MFC4536131.1"/>
    <property type="molecule type" value="Genomic_DNA"/>
</dbReference>
<name>A0ABV9CT11_9ACTN</name>
<evidence type="ECO:0000313" key="3">
    <source>
        <dbReference type="EMBL" id="MFC4536131.1"/>
    </source>
</evidence>
<proteinExistence type="predicted"/>
<feature type="chain" id="PRO_5046006275" description="Lipoprotein" evidence="2">
    <location>
        <begin position="39"/>
        <end position="160"/>
    </location>
</feature>
<evidence type="ECO:0000313" key="4">
    <source>
        <dbReference type="Proteomes" id="UP001596004"/>
    </source>
</evidence>
<evidence type="ECO:0008006" key="5">
    <source>
        <dbReference type="Google" id="ProtNLM"/>
    </source>
</evidence>
<dbReference type="RefSeq" id="WP_380849999.1">
    <property type="nucleotide sequence ID" value="NZ_JBHSFP010000040.1"/>
</dbReference>
<evidence type="ECO:0000256" key="2">
    <source>
        <dbReference type="SAM" id="SignalP"/>
    </source>
</evidence>
<reference evidence="4" key="1">
    <citation type="journal article" date="2019" name="Int. J. Syst. Evol. Microbiol.">
        <title>The Global Catalogue of Microorganisms (GCM) 10K type strain sequencing project: providing services to taxonomists for standard genome sequencing and annotation.</title>
        <authorList>
            <consortium name="The Broad Institute Genomics Platform"/>
            <consortium name="The Broad Institute Genome Sequencing Center for Infectious Disease"/>
            <person name="Wu L."/>
            <person name="Ma J."/>
        </authorList>
    </citation>
    <scope>NUCLEOTIDE SEQUENCE [LARGE SCALE GENOMIC DNA]</scope>
    <source>
        <strain evidence="4">CGMCC 4.7132</strain>
    </source>
</reference>